<dbReference type="Gene3D" id="3.40.50.720">
    <property type="entry name" value="NAD(P)-binding Rossmann-like Domain"/>
    <property type="match status" value="1"/>
</dbReference>
<dbReference type="InterPro" id="IPR036291">
    <property type="entry name" value="NAD(P)-bd_dom_sf"/>
</dbReference>
<evidence type="ECO:0000313" key="2">
    <source>
        <dbReference type="EMBL" id="EMY76291.1"/>
    </source>
</evidence>
<dbReference type="CDD" id="cd05252">
    <property type="entry name" value="CDP_GD_SDR_e"/>
    <property type="match status" value="1"/>
</dbReference>
<dbReference type="AlphaFoldDB" id="N1W7T4"/>
<evidence type="ECO:0000259" key="1">
    <source>
        <dbReference type="Pfam" id="PF16363"/>
    </source>
</evidence>
<accession>N1W7T4</accession>
<keyword evidence="2" id="KW-0456">Lyase</keyword>
<dbReference type="NCBIfam" id="TIGR02622">
    <property type="entry name" value="CDP_4_6_dhtase"/>
    <property type="match status" value="1"/>
</dbReference>
<dbReference type="SUPFAM" id="SSF51735">
    <property type="entry name" value="NAD(P)-binding Rossmann-fold domains"/>
    <property type="match status" value="1"/>
</dbReference>
<feature type="domain" description="NAD(P)-binding" evidence="1">
    <location>
        <begin position="12"/>
        <end position="175"/>
    </location>
</feature>
<dbReference type="Proteomes" id="UP000012313">
    <property type="component" value="Unassembled WGS sequence"/>
</dbReference>
<dbReference type="RefSeq" id="WP_003009712.1">
    <property type="nucleotide sequence ID" value="NZ_AOHC02000052.1"/>
</dbReference>
<organism evidence="2 3">
    <name type="scientific">Leptospira weilii serovar Ranarum str. ICFT</name>
    <dbReference type="NCBI Taxonomy" id="1218598"/>
    <lineage>
        <taxon>Bacteria</taxon>
        <taxon>Pseudomonadati</taxon>
        <taxon>Spirochaetota</taxon>
        <taxon>Spirochaetia</taxon>
        <taxon>Leptospirales</taxon>
        <taxon>Leptospiraceae</taxon>
        <taxon>Leptospira</taxon>
    </lineage>
</organism>
<dbReference type="InterPro" id="IPR013445">
    <property type="entry name" value="CDP_4_6_deHydtase"/>
</dbReference>
<dbReference type="Pfam" id="PF16363">
    <property type="entry name" value="GDP_Man_Dehyd"/>
    <property type="match status" value="1"/>
</dbReference>
<keyword evidence="3" id="KW-1185">Reference proteome</keyword>
<dbReference type="STRING" id="1218598.LEP1GSC060_1529"/>
<name>N1W7T4_9LEPT</name>
<protein>
    <submittedName>
        <fullName evidence="2">CDP-glucose 4,6-dehydratase</fullName>
        <ecNumber evidence="2">4.2.1.45</ecNumber>
    </submittedName>
</protein>
<gene>
    <name evidence="2" type="primary">rfbG</name>
    <name evidence="2" type="ORF">LEP1GSC060_1529</name>
</gene>
<dbReference type="OrthoDB" id="9779041at2"/>
<comment type="caution">
    <text evidence="2">The sequence shown here is derived from an EMBL/GenBank/DDBJ whole genome shotgun (WGS) entry which is preliminary data.</text>
</comment>
<dbReference type="EC" id="4.2.1.45" evidence="2"/>
<proteinExistence type="predicted"/>
<sequence>MFQNIYQNKKVLITGHTGFKGSWLAVWLHSLGAEVAGFSLDSPTSPNHFDLLGLDQKIKDFRGDIRDRKSLSNAIDEFKPQIIFHMAAQALVRKSYQDPASTFETNVMGMVNLLDLIRTRDWIEVAVLITSDKAYRNDEWCWGFRETDALGGHDPYSGSKSCADLVAQSFYHSFLKDSKTRIGITRAGNVIGGGDWANDRIVPDSIKAWSKGESVSIRSPLATRPWQHVLEPLSGYLLLGAKLYLGQDGLNGEAFNFGPEASVNQTVSELLNAMVERWPGVKWYVPQGYEGGGKEANLLKLSCDKVLFHLKWQAVLGFSETVDFTVSWYRNWLEKKEEIYTFTLSQIHLYCELASKKNYVWIK</sequence>
<dbReference type="GO" id="GO:0047733">
    <property type="term" value="F:CDP-glucose 4,6-dehydratase activity"/>
    <property type="evidence" value="ECO:0007669"/>
    <property type="project" value="UniProtKB-EC"/>
</dbReference>
<evidence type="ECO:0000313" key="3">
    <source>
        <dbReference type="Proteomes" id="UP000012313"/>
    </source>
</evidence>
<dbReference type="Gene3D" id="3.90.25.10">
    <property type="entry name" value="UDP-galactose 4-epimerase, domain 1"/>
    <property type="match status" value="1"/>
</dbReference>
<dbReference type="EMBL" id="AOHC02000052">
    <property type="protein sequence ID" value="EMY76291.1"/>
    <property type="molecule type" value="Genomic_DNA"/>
</dbReference>
<reference evidence="2" key="1">
    <citation type="submission" date="2013-03" db="EMBL/GenBank/DDBJ databases">
        <authorList>
            <person name="Harkins D.M."/>
            <person name="Durkin A.S."/>
            <person name="Brinkac L.M."/>
            <person name="Haft D.H."/>
            <person name="Selengut J.D."/>
            <person name="Sanka R."/>
            <person name="DePew J."/>
            <person name="Purushe J."/>
            <person name="Hartskeerl R.A."/>
            <person name="Ahmed A."/>
            <person name="van der Linden H."/>
            <person name="Goris M.G.A."/>
            <person name="Vinetz J.M."/>
            <person name="Sutton G.G."/>
            <person name="Nierman W.C."/>
            <person name="Fouts D.E."/>
        </authorList>
    </citation>
    <scope>NUCLEOTIDE SEQUENCE [LARGE SCALE GENOMIC DNA]</scope>
    <source>
        <strain evidence="2">ICFT</strain>
    </source>
</reference>
<dbReference type="InterPro" id="IPR016040">
    <property type="entry name" value="NAD(P)-bd_dom"/>
</dbReference>
<dbReference type="PANTHER" id="PTHR43000">
    <property type="entry name" value="DTDP-D-GLUCOSE 4,6-DEHYDRATASE-RELATED"/>
    <property type="match status" value="1"/>
</dbReference>